<dbReference type="SUPFAM" id="SSF56112">
    <property type="entry name" value="Protein kinase-like (PK-like)"/>
    <property type="match status" value="1"/>
</dbReference>
<dbReference type="InterPro" id="IPR011009">
    <property type="entry name" value="Kinase-like_dom_sf"/>
</dbReference>
<gene>
    <name evidence="2" type="ORF">WAK64_08040</name>
</gene>
<organism evidence="2 3">
    <name type="scientific">Bacillus spongiae</name>
    <dbReference type="NCBI Taxonomy" id="2683610"/>
    <lineage>
        <taxon>Bacteria</taxon>
        <taxon>Bacillati</taxon>
        <taxon>Bacillota</taxon>
        <taxon>Bacilli</taxon>
        <taxon>Bacillales</taxon>
        <taxon>Bacillaceae</taxon>
        <taxon>Bacillus</taxon>
    </lineage>
</organism>
<dbReference type="Pfam" id="PF01636">
    <property type="entry name" value="APH"/>
    <property type="match status" value="1"/>
</dbReference>
<evidence type="ECO:0000313" key="2">
    <source>
        <dbReference type="EMBL" id="MEI5907005.1"/>
    </source>
</evidence>
<comment type="caution">
    <text evidence="2">The sequence shown here is derived from an EMBL/GenBank/DDBJ whole genome shotgun (WGS) entry which is preliminary data.</text>
</comment>
<dbReference type="RefSeq" id="WP_336586445.1">
    <property type="nucleotide sequence ID" value="NZ_JBBAXC010000005.1"/>
</dbReference>
<reference evidence="2 3" key="1">
    <citation type="journal article" date="2018" name="J. Microbiol.">
        <title>Bacillus spongiae sp. nov., isolated from sponge of Jeju Island.</title>
        <authorList>
            <person name="Lee G.E."/>
            <person name="Im W.T."/>
            <person name="Park J.S."/>
        </authorList>
    </citation>
    <scope>NUCLEOTIDE SEQUENCE [LARGE SCALE GENOMIC DNA]</scope>
    <source>
        <strain evidence="2 3">135PIL107-10</strain>
    </source>
</reference>
<dbReference type="Gene3D" id="3.90.1200.10">
    <property type="match status" value="1"/>
</dbReference>
<dbReference type="Proteomes" id="UP001312865">
    <property type="component" value="Unassembled WGS sequence"/>
</dbReference>
<keyword evidence="3" id="KW-1185">Reference proteome</keyword>
<dbReference type="EMBL" id="JBBAXC010000005">
    <property type="protein sequence ID" value="MEI5907005.1"/>
    <property type="molecule type" value="Genomic_DNA"/>
</dbReference>
<accession>A0ABU8HCE6</accession>
<proteinExistence type="predicted"/>
<dbReference type="InterPro" id="IPR002575">
    <property type="entry name" value="Aminoglycoside_PTrfase"/>
</dbReference>
<evidence type="ECO:0000259" key="1">
    <source>
        <dbReference type="Pfam" id="PF01636"/>
    </source>
</evidence>
<name>A0ABU8HCE6_9BACI</name>
<sequence>MNVELGRMIGEGGCAITYEWKGSDKLLKLAKDNTNQEAMKREYDNSVFAFETGLSVPQPFELLSVNDRAGIVFERIYGTPLLERYMSQLTDQTYSETGINPDDIRINARILSEIHLPIDTDSPLVPSPQKEYLTLLIKRVDLLTFAEKESVISIINRLPLKQLLCHGDPNPGNVLIRSDGSPVMIDWMDAAIGNPEVDIAEFILMIRYAVLPDHLPNQTRQFFDSNRETIIRIFMDEYTRLTGLTYYDVEPWLLPVAARKLSADAIPDEEKSLLVQEIRRRLPIQKNK</sequence>
<evidence type="ECO:0000313" key="3">
    <source>
        <dbReference type="Proteomes" id="UP001312865"/>
    </source>
</evidence>
<protein>
    <submittedName>
        <fullName evidence="2">Phosphotransferase</fullName>
    </submittedName>
</protein>
<feature type="domain" description="Aminoglycoside phosphotransferase" evidence="1">
    <location>
        <begin position="26"/>
        <end position="203"/>
    </location>
</feature>